<name>A0A7W6D6N2_9HYPH</name>
<feature type="region of interest" description="Disordered" evidence="1">
    <location>
        <begin position="216"/>
        <end position="243"/>
    </location>
</feature>
<dbReference type="InterPro" id="IPR007393">
    <property type="entry name" value="YlxR_dom"/>
</dbReference>
<feature type="region of interest" description="Disordered" evidence="1">
    <location>
        <begin position="1"/>
        <end position="27"/>
    </location>
</feature>
<dbReference type="Gene3D" id="3.30.1330.30">
    <property type="match status" value="1"/>
</dbReference>
<dbReference type="InterPro" id="IPR029064">
    <property type="entry name" value="Ribosomal_eL30-like_sf"/>
</dbReference>
<evidence type="ECO:0000313" key="4">
    <source>
        <dbReference type="Proteomes" id="UP000528964"/>
    </source>
</evidence>
<evidence type="ECO:0000259" key="2">
    <source>
        <dbReference type="Pfam" id="PF04296"/>
    </source>
</evidence>
<dbReference type="EMBL" id="JACIDR010000002">
    <property type="protein sequence ID" value="MBB3973214.1"/>
    <property type="molecule type" value="Genomic_DNA"/>
</dbReference>
<feature type="compositionally biased region" description="Basic and acidic residues" evidence="1">
    <location>
        <begin position="1"/>
        <end position="26"/>
    </location>
</feature>
<sequence>MRERPSLPARDESAPGAEREDDRAAPERTCVATRAVLPAEELIRFVRAPDGAVVPDLKRALPGRGVWVTANAGAVRLAIKRKAFARGFREPVQVDPELPERVDELIERQALAMLGFANKAGRLTCGFAKVEAALAGEPVVALIEAADASPDGVRKLGQALTRLGRSAQVRRVRLFRSGQLDLALGRSNVVHAALLAGPVSAAFLARCDALARYRDVSEGSDPADAARSTDAGSGDKPVGTDRA</sequence>
<dbReference type="Gene3D" id="3.30.1230.10">
    <property type="entry name" value="YlxR-like"/>
    <property type="match status" value="1"/>
</dbReference>
<dbReference type="RefSeq" id="WP_183395057.1">
    <property type="nucleotide sequence ID" value="NZ_JACIDR010000002.1"/>
</dbReference>
<dbReference type="PANTHER" id="PTHR34215:SF1">
    <property type="entry name" value="YLXR DOMAIN-CONTAINING PROTEIN"/>
    <property type="match status" value="1"/>
</dbReference>
<evidence type="ECO:0000256" key="1">
    <source>
        <dbReference type="SAM" id="MobiDB-lite"/>
    </source>
</evidence>
<dbReference type="CDD" id="cd00279">
    <property type="entry name" value="YlxR"/>
    <property type="match status" value="1"/>
</dbReference>
<dbReference type="InterPro" id="IPR035931">
    <property type="entry name" value="YlxR-like_sf"/>
</dbReference>
<comment type="caution">
    <text evidence="3">The sequence shown here is derived from an EMBL/GenBank/DDBJ whole genome shotgun (WGS) entry which is preliminary data.</text>
</comment>
<dbReference type="Pfam" id="PF04296">
    <property type="entry name" value="YlxR"/>
    <property type="match status" value="1"/>
</dbReference>
<organism evidence="3 4">
    <name type="scientific">Hansschlegelia beijingensis</name>
    <dbReference type="NCBI Taxonomy" id="1133344"/>
    <lineage>
        <taxon>Bacteria</taxon>
        <taxon>Pseudomonadati</taxon>
        <taxon>Pseudomonadota</taxon>
        <taxon>Alphaproteobacteria</taxon>
        <taxon>Hyphomicrobiales</taxon>
        <taxon>Methylopilaceae</taxon>
        <taxon>Hansschlegelia</taxon>
    </lineage>
</organism>
<dbReference type="InterPro" id="IPR037465">
    <property type="entry name" value="YlxR"/>
</dbReference>
<dbReference type="NCBIfam" id="NF006622">
    <property type="entry name" value="PRK09190.1"/>
    <property type="match status" value="1"/>
</dbReference>
<dbReference type="SUPFAM" id="SSF55315">
    <property type="entry name" value="L30e-like"/>
    <property type="match status" value="1"/>
</dbReference>
<dbReference type="Proteomes" id="UP000528964">
    <property type="component" value="Unassembled WGS sequence"/>
</dbReference>
<dbReference type="PANTHER" id="PTHR34215">
    <property type="entry name" value="BLL0784 PROTEIN"/>
    <property type="match status" value="1"/>
</dbReference>
<feature type="domain" description="YlxR" evidence="2">
    <location>
        <begin position="28"/>
        <end position="102"/>
    </location>
</feature>
<dbReference type="SUPFAM" id="SSF64376">
    <property type="entry name" value="YlxR-like"/>
    <property type="match status" value="1"/>
</dbReference>
<dbReference type="AlphaFoldDB" id="A0A7W6D6N2"/>
<evidence type="ECO:0000313" key="3">
    <source>
        <dbReference type="EMBL" id="MBB3973214.1"/>
    </source>
</evidence>
<proteinExistence type="predicted"/>
<protein>
    <recommendedName>
        <fullName evidence="2">YlxR domain-containing protein</fullName>
    </recommendedName>
</protein>
<reference evidence="3 4" key="1">
    <citation type="submission" date="2020-08" db="EMBL/GenBank/DDBJ databases">
        <title>Genomic Encyclopedia of Type Strains, Phase IV (KMG-IV): sequencing the most valuable type-strain genomes for metagenomic binning, comparative biology and taxonomic classification.</title>
        <authorList>
            <person name="Goeker M."/>
        </authorList>
    </citation>
    <scope>NUCLEOTIDE SEQUENCE [LARGE SCALE GENOMIC DNA]</scope>
    <source>
        <strain evidence="3 4">DSM 25481</strain>
    </source>
</reference>
<accession>A0A7W6D6N2</accession>
<keyword evidence="4" id="KW-1185">Reference proteome</keyword>
<gene>
    <name evidence="3" type="ORF">GGR24_001871</name>
</gene>